<organism evidence="3 4">
    <name type="scientific">Magallana gigas</name>
    <name type="common">Pacific oyster</name>
    <name type="synonym">Crassostrea gigas</name>
    <dbReference type="NCBI Taxonomy" id="29159"/>
    <lineage>
        <taxon>Eukaryota</taxon>
        <taxon>Metazoa</taxon>
        <taxon>Spiralia</taxon>
        <taxon>Lophotrochozoa</taxon>
        <taxon>Mollusca</taxon>
        <taxon>Bivalvia</taxon>
        <taxon>Autobranchia</taxon>
        <taxon>Pteriomorphia</taxon>
        <taxon>Ostreida</taxon>
        <taxon>Ostreoidea</taxon>
        <taxon>Ostreidae</taxon>
        <taxon>Magallana</taxon>
    </lineage>
</organism>
<feature type="region of interest" description="Disordered" evidence="1">
    <location>
        <begin position="337"/>
        <end position="356"/>
    </location>
</feature>
<evidence type="ECO:0000313" key="3">
    <source>
        <dbReference type="EnsemblMetazoa" id="G8265.1:cds"/>
    </source>
</evidence>
<dbReference type="PANTHER" id="PTHR33050">
    <property type="entry name" value="REVERSE TRANSCRIPTASE DOMAIN-CONTAINING PROTEIN"/>
    <property type="match status" value="1"/>
</dbReference>
<evidence type="ECO:0000313" key="4">
    <source>
        <dbReference type="Proteomes" id="UP000005408"/>
    </source>
</evidence>
<accession>A0A8W8NYQ0</accession>
<keyword evidence="4" id="KW-1185">Reference proteome</keyword>
<dbReference type="AlphaFoldDB" id="A0A8W8NYQ0"/>
<dbReference type="Gene3D" id="3.10.10.10">
    <property type="entry name" value="HIV Type 1 Reverse Transcriptase, subunit A, domain 1"/>
    <property type="match status" value="1"/>
</dbReference>
<feature type="compositionally biased region" description="Low complexity" evidence="1">
    <location>
        <begin position="198"/>
        <end position="211"/>
    </location>
</feature>
<evidence type="ECO:0000256" key="1">
    <source>
        <dbReference type="SAM" id="MobiDB-lite"/>
    </source>
</evidence>
<proteinExistence type="predicted"/>
<feature type="signal peptide" evidence="2">
    <location>
        <begin position="1"/>
        <end position="24"/>
    </location>
</feature>
<keyword evidence="2" id="KW-0732">Signal</keyword>
<evidence type="ECO:0008006" key="5">
    <source>
        <dbReference type="Google" id="ProtNLM"/>
    </source>
</evidence>
<dbReference type="InterPro" id="IPR043502">
    <property type="entry name" value="DNA/RNA_pol_sf"/>
</dbReference>
<dbReference type="InterPro" id="IPR043128">
    <property type="entry name" value="Rev_trsase/Diguanyl_cyclase"/>
</dbReference>
<evidence type="ECO:0000256" key="2">
    <source>
        <dbReference type="SAM" id="SignalP"/>
    </source>
</evidence>
<protein>
    <recommendedName>
        <fullName evidence="5">Reverse transcriptase domain-containing protein</fullName>
    </recommendedName>
</protein>
<dbReference type="InterPro" id="IPR052055">
    <property type="entry name" value="Hepadnavirus_pol/RT"/>
</dbReference>
<dbReference type="SUPFAM" id="SSF56672">
    <property type="entry name" value="DNA/RNA polymerases"/>
    <property type="match status" value="1"/>
</dbReference>
<feature type="region of interest" description="Disordered" evidence="1">
    <location>
        <begin position="190"/>
        <end position="228"/>
    </location>
</feature>
<reference evidence="3" key="1">
    <citation type="submission" date="2022-08" db="UniProtKB">
        <authorList>
            <consortium name="EnsemblMetazoa"/>
        </authorList>
    </citation>
    <scope>IDENTIFICATION</scope>
    <source>
        <strain evidence="3">05x7-T-G4-1.051#20</strain>
    </source>
</reference>
<dbReference type="Gene3D" id="3.30.70.270">
    <property type="match status" value="1"/>
</dbReference>
<feature type="chain" id="PRO_5036448744" description="Reverse transcriptase domain-containing protein" evidence="2">
    <location>
        <begin position="25"/>
        <end position="1126"/>
    </location>
</feature>
<dbReference type="EnsemblMetazoa" id="G8265.1">
    <property type="protein sequence ID" value="G8265.1:cds"/>
    <property type="gene ID" value="G8265"/>
</dbReference>
<feature type="compositionally biased region" description="Basic and acidic residues" evidence="1">
    <location>
        <begin position="337"/>
        <end position="352"/>
    </location>
</feature>
<name>A0A8W8NYQ0_MAGGI</name>
<dbReference type="Proteomes" id="UP000005408">
    <property type="component" value="Unassembled WGS sequence"/>
</dbReference>
<dbReference type="PANTHER" id="PTHR33050:SF7">
    <property type="entry name" value="RIBONUCLEASE H"/>
    <property type="match status" value="1"/>
</dbReference>
<sequence length="1126" mass="126555">MMEATHFFLQLSLVVVLTANHKSATESVRRLGKPVLQILAINKSLDAHDGVYNGAFNGPAETGFEFTGRHPCPRADVHATELYSKRSIGKMVQPTVLRKRHSLKGLKLLPVIKKVRGGRPEGLKEFARMSKEKKTDVLELEEIENIVNSLTGENMIELLELAGRDIDVNEARWLLHCLIIFANEVGQPRGQALDDSTDPSTSASTGGSSTPVPLETAGPSKKRKHDVDTTLEERILSLEKTSKGEMVQELKEKVRTLCLQDDPSNALILLTLDELAKAARKLNHEEADMFEELYRQANRYQSKLQISNLCLSVLGGKVADASSKAISKCLKDKPETKAESKNEYVETQKRPESPLNGLYPCQPSLYPMMPGMYPNMFNMGGKVKFAPEVLSFMEVLSWELNSGFNPMNMNISDQPAWITLEGRIASPATHSPRAEEVINGDLHFNINTLPIRDPSKFISGQIHSFVPEWECIMDKISSKNNDVLKWIKNGVNVFDFFQSYKGNFKGKYYNSNVPPKHYAPNSSICKQYSDFIVKELMDKIQCGAIKLLGRVGECQPPRVVMPLTVEPSKPRLCHDERYINLWIKDLPFRLETLKDIHRLVDKNALLITCDEKSGYSHIKIDEESQEFFGIQFGGFFMVYLTLPFGWKASAFIYQSIGMCVTSYLRTFSVRNSLYIDDRFVATRGSDSVDDVKVHEEARRKKGSRCQDIAKIYWKVYFYESGNPRIYGACVRLGEKDLVLGDYWSENDTRPIHVKEADAILRSLLSLSSMVQDSRVDVYTDSMTVIGSWSSQGKRCKELNDIIKDVFQFIVAKNIDLRLTFVSSKLNEADKPSRVLSAAETMLSQKSWMLVETAYGPHSIDLMALDSNTMSSKDGMPLKHFTPCATPLSAEFGRGKIWDVLLSKGNPAASPMVKEYLKLIREEQAKAHVLPKQAKPIFLSKVKAIALFINRELDRCDLTLKEKFVLIRDQAWIKVQFFAGDRAGDLSNVVSQEVKILEDGSGLVFQHTFGKTLRGEKGKNNSFVIKRCEDIVVCPVKGIYEGETPHSFRAGCAITMALSGSAENVDQVMRHIGWFGKSSADYYSRMHTMIDSGVVATKLAESVFQENGIESQYKGKADYDSLSKAFQ</sequence>